<dbReference type="EMBL" id="MN740890">
    <property type="protein sequence ID" value="QHU16840.1"/>
    <property type="molecule type" value="Genomic_DNA"/>
</dbReference>
<dbReference type="SUPFAM" id="SSF52540">
    <property type="entry name" value="P-loop containing nucleoside triphosphate hydrolases"/>
    <property type="match status" value="1"/>
</dbReference>
<dbReference type="GO" id="GO:0009535">
    <property type="term" value="C:chloroplast thylakoid membrane"/>
    <property type="evidence" value="ECO:0007669"/>
    <property type="project" value="TreeGrafter"/>
</dbReference>
<dbReference type="SMART" id="SM00382">
    <property type="entry name" value="AAA"/>
    <property type="match status" value="1"/>
</dbReference>
<dbReference type="InterPro" id="IPR041569">
    <property type="entry name" value="AAA_lid_3"/>
</dbReference>
<reference evidence="15" key="1">
    <citation type="journal article" date="2020" name="Nature">
        <title>Giant virus diversity and host interactions through global metagenomics.</title>
        <authorList>
            <person name="Schulz F."/>
            <person name="Roux S."/>
            <person name="Paez-Espino D."/>
            <person name="Jungbluth S."/>
            <person name="Walsh D.A."/>
            <person name="Denef V.J."/>
            <person name="McMahon K.D."/>
            <person name="Konstantinidis K.T."/>
            <person name="Eloe-Fadrosh E.A."/>
            <person name="Kyrpides N.C."/>
            <person name="Woyke T."/>
        </authorList>
    </citation>
    <scope>NUCLEOTIDE SEQUENCE</scope>
    <source>
        <strain evidence="15">GVMAG-M-3300023179-90</strain>
        <strain evidence="16">GVMAG-S-3300012000-53</strain>
    </source>
</reference>
<sequence length="635" mass="70676">MKIFFFILSLIPLASGFKLKMVNSDYTITAQQALKYRNILSENTYNSLISKIKNHDIKQIFITNKLDAIISESKDSQGDAITDYSLTKINPVVAKTIVDESNRNNIETYFLEEPQIGQAELFLTSIFGFLDTYVFPFLFLSFIISLFRSNGNGMNPNGGLPGMPRFQNNKAIDADKINMVKANISLNSFAGSPEIFEECTEVVSYLKNSTIYKSAGAEIPRGILLEGPPGTGKTLLAKAIASEADANFISIAASEFVELFVGMGASKVRALFKRARDNKPCILFIDEIDAVGRQRGAGINMANDEREQTLNQLLAEMDGFADNEGILIIAATNRKDVLDAALLRPGRFDRIITVALPDRESRKEIFKVHSKNKFLSPSINFELVSELTNGFSGAQIKNLLNEAAIFASRRGETVIQEFDLLNAVDKLVVGLSKKIDNRSEESKRRVAIHEIGHAILVAMFSEYFDLKKVTMQSTYNGAGGYTLFNEYENITDSGLYTKDLLKKRLLIGMGGKAAENIFYGEDFVSVGAVQDLKQTNSLAQQMIGNYGMGKRLEAFYNENVDNGRTPFLGRSLGGGDKYSEKTKEILDKESLDLVNNAYNDAKMILLENKEKMNILVDELMKNYTLYGKDVKKILE</sequence>
<evidence type="ECO:0000256" key="6">
    <source>
        <dbReference type="ARBA" id="ARBA00022723"/>
    </source>
</evidence>
<dbReference type="Pfam" id="PF17862">
    <property type="entry name" value="AAA_lid_3"/>
    <property type="match status" value="1"/>
</dbReference>
<keyword evidence="13" id="KW-0472">Membrane</keyword>
<comment type="similarity">
    <text evidence="3">In the C-terminal section; belongs to the peptidase M41 family.</text>
</comment>
<evidence type="ECO:0000256" key="8">
    <source>
        <dbReference type="ARBA" id="ARBA00022801"/>
    </source>
</evidence>
<dbReference type="Pfam" id="PF00004">
    <property type="entry name" value="AAA"/>
    <property type="match status" value="1"/>
</dbReference>
<feature type="domain" description="AAA+ ATPase" evidence="14">
    <location>
        <begin position="219"/>
        <end position="358"/>
    </location>
</feature>
<dbReference type="Gene3D" id="3.40.50.300">
    <property type="entry name" value="P-loop containing nucleotide triphosphate hydrolases"/>
    <property type="match status" value="1"/>
</dbReference>
<dbReference type="InterPro" id="IPR003593">
    <property type="entry name" value="AAA+_ATPase"/>
</dbReference>
<comment type="subcellular location">
    <subcellularLocation>
        <location evidence="2">Membrane</location>
    </subcellularLocation>
</comment>
<dbReference type="PANTHER" id="PTHR23076:SF113">
    <property type="entry name" value="ATP-DEPENDENT ZINC METALLOPROTEASE FTSH 1, CHLOROPLASTIC-RELATED"/>
    <property type="match status" value="1"/>
</dbReference>
<keyword evidence="7" id="KW-0547">Nucleotide-binding</keyword>
<dbReference type="InterPro" id="IPR000642">
    <property type="entry name" value="Peptidase_M41"/>
</dbReference>
<dbReference type="InterPro" id="IPR003959">
    <property type="entry name" value="ATPase_AAA_core"/>
</dbReference>
<keyword evidence="6" id="KW-0479">Metal-binding</keyword>
<dbReference type="PROSITE" id="PS00674">
    <property type="entry name" value="AAA"/>
    <property type="match status" value="1"/>
</dbReference>
<evidence type="ECO:0000313" key="16">
    <source>
        <dbReference type="EMBL" id="QHU16840.1"/>
    </source>
</evidence>
<evidence type="ECO:0000256" key="5">
    <source>
        <dbReference type="ARBA" id="ARBA00022692"/>
    </source>
</evidence>
<protein>
    <recommendedName>
        <fullName evidence="14">AAA+ ATPase domain-containing protein</fullName>
    </recommendedName>
</protein>
<evidence type="ECO:0000256" key="3">
    <source>
        <dbReference type="ARBA" id="ARBA00010044"/>
    </source>
</evidence>
<dbReference type="InterPro" id="IPR037219">
    <property type="entry name" value="Peptidase_M41-like"/>
</dbReference>
<keyword evidence="10" id="KW-0067">ATP-binding</keyword>
<dbReference type="GO" id="GO:0004222">
    <property type="term" value="F:metalloendopeptidase activity"/>
    <property type="evidence" value="ECO:0007669"/>
    <property type="project" value="InterPro"/>
</dbReference>
<proteinExistence type="inferred from homology"/>
<keyword evidence="11" id="KW-1133">Transmembrane helix</keyword>
<evidence type="ECO:0000256" key="10">
    <source>
        <dbReference type="ARBA" id="ARBA00022840"/>
    </source>
</evidence>
<evidence type="ECO:0000256" key="11">
    <source>
        <dbReference type="ARBA" id="ARBA00022989"/>
    </source>
</evidence>
<keyword evidence="9" id="KW-0862">Zinc</keyword>
<keyword evidence="8" id="KW-0378">Hydrolase</keyword>
<evidence type="ECO:0000256" key="2">
    <source>
        <dbReference type="ARBA" id="ARBA00004370"/>
    </source>
</evidence>
<evidence type="ECO:0000313" key="15">
    <source>
        <dbReference type="EMBL" id="QHT78039.1"/>
    </source>
</evidence>
<dbReference type="Gene3D" id="1.20.58.760">
    <property type="entry name" value="Peptidase M41"/>
    <property type="match status" value="1"/>
</dbReference>
<dbReference type="FunFam" id="1.10.8.60:FF:000001">
    <property type="entry name" value="ATP-dependent zinc metalloprotease FtsH"/>
    <property type="match status" value="1"/>
</dbReference>
<dbReference type="PANTHER" id="PTHR23076">
    <property type="entry name" value="METALLOPROTEASE M41 FTSH"/>
    <property type="match status" value="1"/>
</dbReference>
<dbReference type="SUPFAM" id="SSF140990">
    <property type="entry name" value="FtsH protease domain-like"/>
    <property type="match status" value="1"/>
</dbReference>
<name>A0A6C0HC11_9ZZZZ</name>
<dbReference type="Gene3D" id="1.10.8.60">
    <property type="match status" value="1"/>
</dbReference>
<keyword evidence="5" id="KW-0812">Transmembrane</keyword>
<evidence type="ECO:0000256" key="1">
    <source>
        <dbReference type="ARBA" id="ARBA00001947"/>
    </source>
</evidence>
<dbReference type="FunFam" id="3.40.50.300:FF:000001">
    <property type="entry name" value="ATP-dependent zinc metalloprotease FtsH"/>
    <property type="match status" value="1"/>
</dbReference>
<comment type="cofactor">
    <cofactor evidence="1">
        <name>Zn(2+)</name>
        <dbReference type="ChEBI" id="CHEBI:29105"/>
    </cofactor>
</comment>
<organism evidence="15">
    <name type="scientific">viral metagenome</name>
    <dbReference type="NCBI Taxonomy" id="1070528"/>
    <lineage>
        <taxon>unclassified sequences</taxon>
        <taxon>metagenomes</taxon>
        <taxon>organismal metagenomes</taxon>
    </lineage>
</organism>
<keyword evidence="4" id="KW-0645">Protease</keyword>
<keyword evidence="12" id="KW-0482">Metalloprotease</keyword>
<dbReference type="GO" id="GO:0004176">
    <property type="term" value="F:ATP-dependent peptidase activity"/>
    <property type="evidence" value="ECO:0007669"/>
    <property type="project" value="InterPro"/>
</dbReference>
<evidence type="ECO:0000259" key="14">
    <source>
        <dbReference type="SMART" id="SM00382"/>
    </source>
</evidence>
<dbReference type="CDD" id="cd19501">
    <property type="entry name" value="RecA-like_FtsH"/>
    <property type="match status" value="1"/>
</dbReference>
<accession>A0A6C0HC11</accession>
<evidence type="ECO:0000256" key="7">
    <source>
        <dbReference type="ARBA" id="ARBA00022741"/>
    </source>
</evidence>
<dbReference type="InterPro" id="IPR027417">
    <property type="entry name" value="P-loop_NTPase"/>
</dbReference>
<evidence type="ECO:0000256" key="9">
    <source>
        <dbReference type="ARBA" id="ARBA00022833"/>
    </source>
</evidence>
<dbReference type="AlphaFoldDB" id="A0A6C0HC11"/>
<evidence type="ECO:0000256" key="4">
    <source>
        <dbReference type="ARBA" id="ARBA00022670"/>
    </source>
</evidence>
<dbReference type="EMBL" id="MN739927">
    <property type="protein sequence ID" value="QHT78039.1"/>
    <property type="molecule type" value="Genomic_DNA"/>
</dbReference>
<dbReference type="GO" id="GO:0005524">
    <property type="term" value="F:ATP binding"/>
    <property type="evidence" value="ECO:0007669"/>
    <property type="project" value="UniProtKB-KW"/>
</dbReference>
<evidence type="ECO:0000256" key="13">
    <source>
        <dbReference type="ARBA" id="ARBA00023136"/>
    </source>
</evidence>
<evidence type="ECO:0000256" key="12">
    <source>
        <dbReference type="ARBA" id="ARBA00023049"/>
    </source>
</evidence>
<dbReference type="Pfam" id="PF01434">
    <property type="entry name" value="Peptidase_M41"/>
    <property type="match status" value="1"/>
</dbReference>
<dbReference type="InterPro" id="IPR003960">
    <property type="entry name" value="ATPase_AAA_CS"/>
</dbReference>
<dbReference type="GO" id="GO:0006508">
    <property type="term" value="P:proteolysis"/>
    <property type="evidence" value="ECO:0007669"/>
    <property type="project" value="UniProtKB-KW"/>
</dbReference>
<dbReference type="GO" id="GO:0016887">
    <property type="term" value="F:ATP hydrolysis activity"/>
    <property type="evidence" value="ECO:0007669"/>
    <property type="project" value="InterPro"/>
</dbReference>
<dbReference type="GO" id="GO:0046872">
    <property type="term" value="F:metal ion binding"/>
    <property type="evidence" value="ECO:0007669"/>
    <property type="project" value="UniProtKB-KW"/>
</dbReference>